<keyword evidence="10 13" id="KW-0472">Membrane</keyword>
<keyword evidence="5" id="KW-0631">Potassium channel</keyword>
<dbReference type="GO" id="GO:0001508">
    <property type="term" value="P:action potential"/>
    <property type="evidence" value="ECO:0007669"/>
    <property type="project" value="TreeGrafter"/>
</dbReference>
<dbReference type="Gene3D" id="1.10.287.70">
    <property type="match status" value="1"/>
</dbReference>
<evidence type="ECO:0000256" key="9">
    <source>
        <dbReference type="ARBA" id="ARBA00023065"/>
    </source>
</evidence>
<feature type="region of interest" description="Disordered" evidence="12">
    <location>
        <begin position="487"/>
        <end position="543"/>
    </location>
</feature>
<dbReference type="Gene3D" id="1.20.120.350">
    <property type="entry name" value="Voltage-gated potassium channels. Chain C"/>
    <property type="match status" value="1"/>
</dbReference>
<feature type="transmembrane region" description="Helical" evidence="13">
    <location>
        <begin position="175"/>
        <end position="194"/>
    </location>
</feature>
<dbReference type="SUPFAM" id="SSF81324">
    <property type="entry name" value="Voltage-gated potassium channels"/>
    <property type="match status" value="1"/>
</dbReference>
<dbReference type="OrthoDB" id="415460at2759"/>
<keyword evidence="9" id="KW-0406">Ion transport</keyword>
<feature type="compositionally biased region" description="Polar residues" evidence="12">
    <location>
        <begin position="522"/>
        <end position="533"/>
    </location>
</feature>
<dbReference type="PANTHER" id="PTHR11537:SF254">
    <property type="entry name" value="POTASSIUM VOLTAGE-GATED CHANNEL PROTEIN SHAB"/>
    <property type="match status" value="1"/>
</dbReference>
<dbReference type="EMBL" id="CAJVPV010003736">
    <property type="protein sequence ID" value="CAG8558588.1"/>
    <property type="molecule type" value="Genomic_DNA"/>
</dbReference>
<comment type="subcellular location">
    <subcellularLocation>
        <location evidence="1">Membrane</location>
        <topology evidence="1">Multi-pass membrane protein</topology>
    </subcellularLocation>
</comment>
<feature type="region of interest" description="Disordered" evidence="12">
    <location>
        <begin position="647"/>
        <end position="668"/>
    </location>
</feature>
<proteinExistence type="predicted"/>
<dbReference type="InterPro" id="IPR005821">
    <property type="entry name" value="Ion_trans_dom"/>
</dbReference>
<keyword evidence="16" id="KW-1185">Reference proteome</keyword>
<gene>
    <name evidence="15" type="ORF">AMORRO_LOCUS5910</name>
</gene>
<feature type="transmembrane region" description="Helical" evidence="13">
    <location>
        <begin position="354"/>
        <end position="379"/>
    </location>
</feature>
<dbReference type="GO" id="GO:0008076">
    <property type="term" value="C:voltage-gated potassium channel complex"/>
    <property type="evidence" value="ECO:0007669"/>
    <property type="project" value="InterPro"/>
</dbReference>
<evidence type="ECO:0000256" key="10">
    <source>
        <dbReference type="ARBA" id="ARBA00023136"/>
    </source>
</evidence>
<feature type="domain" description="Ion transport" evidence="14">
    <location>
        <begin position="142"/>
        <end position="379"/>
    </location>
</feature>
<evidence type="ECO:0000256" key="1">
    <source>
        <dbReference type="ARBA" id="ARBA00004141"/>
    </source>
</evidence>
<feature type="transmembrane region" description="Helical" evidence="13">
    <location>
        <begin position="277"/>
        <end position="298"/>
    </location>
</feature>
<sequence length="705" mass="81018">MELSKQSSSLRESFTIQDHFISHSSEDIAKFPSVEFYKPPSRIQNEMSLHSEIHDDSWIPGTKRAPSIIHPLHSSREDITEGPVSQNLSNNNRSTGNDDKSESESEESVKKVKPFMDENFRRTELQKKLYYFFEEPSTLSAKIFAWFSSIVIIVTIAMVCVESIPTIIWDKTIYFDLWILLDAVNVLIFLVEYFGRFYAATNKRKFVFALTNMIDLISILPFFVQLVTAGAKLSVDTTFKLLRTPRLLKVVKLLQITKYRTGFVITYRVFARSAYQIFIVFVYVLLIILVSSAVMWPLERGSLSNDNVYYRVNEDGVVEKSPFQSIVHCFWWSMVTLTTTGYGDSVPATPLGKLIAGFTMLCGILVIALPTSILGSNLVTEWSLHQRLQFQTRLQKQFEELNKNETDDTKRMRDLEVNNEAMFHAIADIQELLANFNPPKYYRKYRDLKSMYLKACGRINELEDKVEQYKRINKNLSRFNDLGIKSFRKNDDKDDDNDEGTMQDSNANSMKSWKWKKSKTTDTFSRSSTQNSADGVKHSVPKGLRISPMNTLRRIGKPFSRIHSRDDLRIKLGTEKIKKEFIGSPKEMRMAYMPINDEKHVTPMIRSESEPLSAPYQPNLNDISNSENKKSKIITDSTSMYPFSTDYDEGGGERMQKGGRVNEGSANQDMIEINDEIDDKIEIIVGNSFPENVEKSNNSLHKEEI</sequence>
<evidence type="ECO:0000256" key="12">
    <source>
        <dbReference type="SAM" id="MobiDB-lite"/>
    </source>
</evidence>
<accession>A0A9N9BCC5</accession>
<feature type="compositionally biased region" description="Polar residues" evidence="12">
    <location>
        <begin position="83"/>
        <end position="95"/>
    </location>
</feature>
<dbReference type="InterPro" id="IPR028325">
    <property type="entry name" value="VG_K_chnl"/>
</dbReference>
<evidence type="ECO:0000259" key="14">
    <source>
        <dbReference type="Pfam" id="PF00520"/>
    </source>
</evidence>
<keyword evidence="6" id="KW-0851">Voltage-gated channel</keyword>
<keyword evidence="8 13" id="KW-1133">Transmembrane helix</keyword>
<evidence type="ECO:0000256" key="8">
    <source>
        <dbReference type="ARBA" id="ARBA00022989"/>
    </source>
</evidence>
<dbReference type="Proteomes" id="UP000789342">
    <property type="component" value="Unassembled WGS sequence"/>
</dbReference>
<keyword evidence="7" id="KW-0630">Potassium</keyword>
<evidence type="ECO:0000256" key="4">
    <source>
        <dbReference type="ARBA" id="ARBA00022692"/>
    </source>
</evidence>
<feature type="transmembrane region" description="Helical" evidence="13">
    <location>
        <begin position="206"/>
        <end position="227"/>
    </location>
</feature>
<evidence type="ECO:0000256" key="11">
    <source>
        <dbReference type="ARBA" id="ARBA00023303"/>
    </source>
</evidence>
<keyword evidence="2" id="KW-0813">Transport</keyword>
<evidence type="ECO:0000313" key="15">
    <source>
        <dbReference type="EMBL" id="CAG8558588.1"/>
    </source>
</evidence>
<dbReference type="Pfam" id="PF00520">
    <property type="entry name" value="Ion_trans"/>
    <property type="match status" value="1"/>
</dbReference>
<feature type="region of interest" description="Disordered" evidence="12">
    <location>
        <begin position="74"/>
        <end position="110"/>
    </location>
</feature>
<dbReference type="GO" id="GO:0005249">
    <property type="term" value="F:voltage-gated potassium channel activity"/>
    <property type="evidence" value="ECO:0007669"/>
    <property type="project" value="InterPro"/>
</dbReference>
<evidence type="ECO:0000313" key="16">
    <source>
        <dbReference type="Proteomes" id="UP000789342"/>
    </source>
</evidence>
<evidence type="ECO:0000256" key="5">
    <source>
        <dbReference type="ARBA" id="ARBA00022826"/>
    </source>
</evidence>
<feature type="compositionally biased region" description="Basic and acidic residues" evidence="12">
    <location>
        <begin position="96"/>
        <end position="110"/>
    </location>
</feature>
<evidence type="ECO:0000256" key="6">
    <source>
        <dbReference type="ARBA" id="ARBA00022882"/>
    </source>
</evidence>
<evidence type="ECO:0000256" key="7">
    <source>
        <dbReference type="ARBA" id="ARBA00022958"/>
    </source>
</evidence>
<evidence type="ECO:0000256" key="3">
    <source>
        <dbReference type="ARBA" id="ARBA00022538"/>
    </source>
</evidence>
<keyword evidence="4 13" id="KW-0812">Transmembrane</keyword>
<evidence type="ECO:0000256" key="2">
    <source>
        <dbReference type="ARBA" id="ARBA00022448"/>
    </source>
</evidence>
<name>A0A9N9BCC5_9GLOM</name>
<keyword evidence="11" id="KW-0407">Ion channel</keyword>
<protein>
    <submittedName>
        <fullName evidence="15">7135_t:CDS:1</fullName>
    </submittedName>
</protein>
<dbReference type="InterPro" id="IPR027359">
    <property type="entry name" value="Volt_channel_dom_sf"/>
</dbReference>
<dbReference type="AlphaFoldDB" id="A0A9N9BCC5"/>
<keyword evidence="3" id="KW-0633">Potassium transport</keyword>
<comment type="caution">
    <text evidence="15">The sequence shown here is derived from an EMBL/GenBank/DDBJ whole genome shotgun (WGS) entry which is preliminary data.</text>
</comment>
<organism evidence="15 16">
    <name type="scientific">Acaulospora morrowiae</name>
    <dbReference type="NCBI Taxonomy" id="94023"/>
    <lineage>
        <taxon>Eukaryota</taxon>
        <taxon>Fungi</taxon>
        <taxon>Fungi incertae sedis</taxon>
        <taxon>Mucoromycota</taxon>
        <taxon>Glomeromycotina</taxon>
        <taxon>Glomeromycetes</taxon>
        <taxon>Diversisporales</taxon>
        <taxon>Acaulosporaceae</taxon>
        <taxon>Acaulospora</taxon>
    </lineage>
</organism>
<dbReference type="PANTHER" id="PTHR11537">
    <property type="entry name" value="VOLTAGE-GATED POTASSIUM CHANNEL"/>
    <property type="match status" value="1"/>
</dbReference>
<evidence type="ECO:0000256" key="13">
    <source>
        <dbReference type="SAM" id="Phobius"/>
    </source>
</evidence>
<feature type="transmembrane region" description="Helical" evidence="13">
    <location>
        <begin position="143"/>
        <end position="169"/>
    </location>
</feature>
<dbReference type="PRINTS" id="PR00169">
    <property type="entry name" value="KCHANNEL"/>
</dbReference>
<reference evidence="15" key="1">
    <citation type="submission" date="2021-06" db="EMBL/GenBank/DDBJ databases">
        <authorList>
            <person name="Kallberg Y."/>
            <person name="Tangrot J."/>
            <person name="Rosling A."/>
        </authorList>
    </citation>
    <scope>NUCLEOTIDE SEQUENCE</scope>
    <source>
        <strain evidence="15">CL551</strain>
    </source>
</reference>